<gene>
    <name evidence="1" type="ORF">MNBD_BACTEROID03-529</name>
</gene>
<evidence type="ECO:0000313" key="1">
    <source>
        <dbReference type="EMBL" id="VAW09807.1"/>
    </source>
</evidence>
<accession>A0A3B0T8Y8</accession>
<reference evidence="1" key="1">
    <citation type="submission" date="2018-06" db="EMBL/GenBank/DDBJ databases">
        <authorList>
            <person name="Zhirakovskaya E."/>
        </authorList>
    </citation>
    <scope>NUCLEOTIDE SEQUENCE</scope>
</reference>
<protein>
    <submittedName>
        <fullName evidence="1">Uncharacterized protein</fullName>
    </submittedName>
</protein>
<sequence length="74" mass="7959">MEEKCTIQYMVLMTPFEVWTNLVGGGEAIVYDGAFTNGMSQSKIFGGGGQFLNSFTVNNPGFLNTQAGLDIVSN</sequence>
<dbReference type="AlphaFoldDB" id="A0A3B0T8Y8"/>
<name>A0A3B0T8Y8_9ZZZZ</name>
<dbReference type="EMBL" id="UOEL01000002">
    <property type="protein sequence ID" value="VAW09807.1"/>
    <property type="molecule type" value="Genomic_DNA"/>
</dbReference>
<proteinExistence type="predicted"/>
<organism evidence="1">
    <name type="scientific">hydrothermal vent metagenome</name>
    <dbReference type="NCBI Taxonomy" id="652676"/>
    <lineage>
        <taxon>unclassified sequences</taxon>
        <taxon>metagenomes</taxon>
        <taxon>ecological metagenomes</taxon>
    </lineage>
</organism>